<evidence type="ECO:0000313" key="3">
    <source>
        <dbReference type="Proteomes" id="UP000774617"/>
    </source>
</evidence>
<gene>
    <name evidence="2" type="ORF">B0J12DRAFT_699709</name>
</gene>
<evidence type="ECO:0000256" key="1">
    <source>
        <dbReference type="SAM" id="MobiDB-lite"/>
    </source>
</evidence>
<proteinExistence type="predicted"/>
<accession>A0ABQ8GB21</accession>
<feature type="region of interest" description="Disordered" evidence="1">
    <location>
        <begin position="24"/>
        <end position="58"/>
    </location>
</feature>
<evidence type="ECO:0008006" key="4">
    <source>
        <dbReference type="Google" id="ProtNLM"/>
    </source>
</evidence>
<dbReference type="EMBL" id="JAGTJR010000013">
    <property type="protein sequence ID" value="KAH7050315.1"/>
    <property type="molecule type" value="Genomic_DNA"/>
</dbReference>
<name>A0ABQ8GB21_9PEZI</name>
<keyword evidence="3" id="KW-1185">Reference proteome</keyword>
<organism evidence="2 3">
    <name type="scientific">Macrophomina phaseolina</name>
    <dbReference type="NCBI Taxonomy" id="35725"/>
    <lineage>
        <taxon>Eukaryota</taxon>
        <taxon>Fungi</taxon>
        <taxon>Dikarya</taxon>
        <taxon>Ascomycota</taxon>
        <taxon>Pezizomycotina</taxon>
        <taxon>Dothideomycetes</taxon>
        <taxon>Dothideomycetes incertae sedis</taxon>
        <taxon>Botryosphaeriales</taxon>
        <taxon>Botryosphaeriaceae</taxon>
        <taxon>Macrophomina</taxon>
    </lineage>
</organism>
<comment type="caution">
    <text evidence="2">The sequence shown here is derived from an EMBL/GenBank/DDBJ whole genome shotgun (WGS) entry which is preliminary data.</text>
</comment>
<dbReference type="InterPro" id="IPR001969">
    <property type="entry name" value="Aspartic_peptidase_AS"/>
</dbReference>
<reference evidence="2 3" key="1">
    <citation type="journal article" date="2021" name="Nat. Commun.">
        <title>Genetic determinants of endophytism in the Arabidopsis root mycobiome.</title>
        <authorList>
            <person name="Mesny F."/>
            <person name="Miyauchi S."/>
            <person name="Thiergart T."/>
            <person name="Pickel B."/>
            <person name="Atanasova L."/>
            <person name="Karlsson M."/>
            <person name="Huettel B."/>
            <person name="Barry K.W."/>
            <person name="Haridas S."/>
            <person name="Chen C."/>
            <person name="Bauer D."/>
            <person name="Andreopoulos W."/>
            <person name="Pangilinan J."/>
            <person name="LaButti K."/>
            <person name="Riley R."/>
            <person name="Lipzen A."/>
            <person name="Clum A."/>
            <person name="Drula E."/>
            <person name="Henrissat B."/>
            <person name="Kohler A."/>
            <person name="Grigoriev I.V."/>
            <person name="Martin F.M."/>
            <person name="Hacquard S."/>
        </authorList>
    </citation>
    <scope>NUCLEOTIDE SEQUENCE [LARGE SCALE GENOMIC DNA]</scope>
    <source>
        <strain evidence="2 3">MPI-SDFR-AT-0080</strain>
    </source>
</reference>
<sequence length="457" mass="49287">MNGSMGAGAGAEVLRVRGLELNTRAAQIGPRPAPGSGAERSGGLAARSQRTAQERSHRVMTSGHVSAVQGTWAGNGVAAVASLALPSISLFKYAGTPAAPARSSLSPHLCAPGLVLRSAMSSEGAAVQHPPQPRPRLSLESLPNELLLQVLIEAPDSILSLRQVNRRFADLFASHEKLIADRIFARTGCGRAAEQWALPGDSYRRARNWRLNAIFYRKFWRVFGNKKIYSDCYFCSNSGFPFLDIDRFDSLMHSPLALAFIFHLLDPVVEPDPKCSAQVRRLSEYRSAESAIPTNCGMPRWSIALPFFRLRAELVCMSSGGRGDEVSACLVSMSGGQPSFGPRPLGDSCRIKPPPLVAARKRAVSAQKNEATSQRRLSYSGAVIGTFQHSPPSPFPTSCVLLDTGATRSVLNSSHIWTVPAIHLKVRNSAASTAANTAFAGLIMNGRRALDFEAYCF</sequence>
<dbReference type="Proteomes" id="UP000774617">
    <property type="component" value="Unassembled WGS sequence"/>
</dbReference>
<protein>
    <recommendedName>
        <fullName evidence="4">F-box domain-containing protein</fullName>
    </recommendedName>
</protein>
<dbReference type="PROSITE" id="PS00141">
    <property type="entry name" value="ASP_PROTEASE"/>
    <property type="match status" value="1"/>
</dbReference>
<evidence type="ECO:0000313" key="2">
    <source>
        <dbReference type="EMBL" id="KAH7050315.1"/>
    </source>
</evidence>